<feature type="region of interest" description="Disordered" evidence="7">
    <location>
        <begin position="224"/>
        <end position="279"/>
    </location>
</feature>
<dbReference type="Proteomes" id="UP001234581">
    <property type="component" value="Unassembled WGS sequence"/>
</dbReference>
<feature type="active site" evidence="5 6">
    <location>
        <position position="515"/>
    </location>
</feature>
<feature type="compositionally biased region" description="Polar residues" evidence="7">
    <location>
        <begin position="254"/>
        <end position="278"/>
    </location>
</feature>
<dbReference type="SMART" id="SM00720">
    <property type="entry name" value="calpain_III"/>
    <property type="match status" value="1"/>
</dbReference>
<dbReference type="Gene3D" id="3.90.70.10">
    <property type="entry name" value="Cysteine proteinases"/>
    <property type="match status" value="1"/>
</dbReference>
<dbReference type="PANTHER" id="PTHR46143:SF1">
    <property type="entry name" value="CALPAIN-7"/>
    <property type="match status" value="1"/>
</dbReference>
<proteinExistence type="inferred from homology"/>
<dbReference type="SUPFAM" id="SSF54001">
    <property type="entry name" value="Cysteine proteinases"/>
    <property type="match status" value="1"/>
</dbReference>
<evidence type="ECO:0000259" key="8">
    <source>
        <dbReference type="PROSITE" id="PS50203"/>
    </source>
</evidence>
<dbReference type="PANTHER" id="PTHR46143">
    <property type="entry name" value="CALPAIN-7"/>
    <property type="match status" value="1"/>
</dbReference>
<dbReference type="InterPro" id="IPR022683">
    <property type="entry name" value="Calpain_III"/>
</dbReference>
<dbReference type="GO" id="GO:0006508">
    <property type="term" value="P:proteolysis"/>
    <property type="evidence" value="ECO:0007669"/>
    <property type="project" value="UniProtKB-KW"/>
</dbReference>
<reference evidence="9 10" key="1">
    <citation type="submission" date="2023-03" db="EMBL/GenBank/DDBJ databases">
        <title>Genome sequence of Lichtheimia ornata CBS 291.66.</title>
        <authorList>
            <person name="Mohabir J.T."/>
            <person name="Shea T.P."/>
            <person name="Kurbessoian T."/>
            <person name="Berby B."/>
            <person name="Fontaine J."/>
            <person name="Livny J."/>
            <person name="Gnirke A."/>
            <person name="Stajich J.E."/>
            <person name="Cuomo C.A."/>
        </authorList>
    </citation>
    <scope>NUCLEOTIDE SEQUENCE [LARGE SCALE GENOMIC DNA]</scope>
    <source>
        <strain evidence="9">CBS 291.66</strain>
    </source>
</reference>
<comment type="caution">
    <text evidence="9">The sequence shown here is derived from an EMBL/GenBank/DDBJ whole genome shotgun (WGS) entry which is preliminary data.</text>
</comment>
<evidence type="ECO:0000256" key="4">
    <source>
        <dbReference type="ARBA" id="ARBA00022807"/>
    </source>
</evidence>
<feature type="domain" description="Calpain catalytic" evidence="8">
    <location>
        <begin position="344"/>
        <end position="597"/>
    </location>
</feature>
<sequence length="1007" mass="113918">MNHSRRSVQASRLQSSVATHHHDLYTETYRAACLAIKLDRLGQFVQASQQYKKVIEMFKDLMELCDQDVRIERQQLEQKMNEYVHRSEQLSRYNTGIANGVPAAAHPDAEMHRLYNVPDDMDDHQVEGDEDDEDDDEARLIRWHLQKGKFSMIQGEVNDKKGHVEEALEYYMDSADWYKKAYEDLGHDPQRRAFAKNMCLNAVDKAEELKAMTMHQKTQLLSVRNEKAHTRPVLGRHRASSTSSTRSNRSAVSIESSSYPNGKTGTCDSPQSSNSTTGGDLLAQRLSSAELEVLKYSSNVNNNIFLPWIDDTDLKEKFAYPNRFIDPDGTLRLSEKQMAKFGGWKRPTEFMKNPQLIRLISSTSIVQDVVTDCSFVASLCVAAAYERKYKQQLITSCIYPQDINVVDDLLPVSRDGTLMCTFSTHKEELWASIIEKAYMKLMGGYDFPGSNSGIDLYSLTGWIPEHIFIHDKHFVSDKVWDRILEGSKYGDVLVTIATGEMSEDEADHLGLVPTHAYAVIDIKTVQGKRFMQVKNPWSHKRWRGPFSHLDTAAWTHDLKNALNYDPYIAEQNDDGIFWIDFESVCTHFTSIHLNWNPEPFTHRYVLHSLWHGHIGPKKDVYNLGYNPQFSLQITVPDRKPAAVWLLLSKHVMVTEENTDYITLHIYDNTGGQRVYYPGDPFKEGTYVNSPHILVRFNAPPGTSEYTIVASQHEKAQSLYFTLRAWSLAPINLAEVPMRYSIEEKIVGQWTEQTAGGNASKPTYLNNPQWKIDIPVPEEYAADAGLLLMLEAPKSFAVHLMLVEGGKRVSSVSVRDVLAESGPYRHGFCYCELAQIAPGSYTVVASTFEPDLIGQFILTVASSTKIHTEAIPAEGAGMFRKVLHGEWICGYSAMGCPSYGHYGNNPRYHLEIRELTTVKVRLQANKIEPVPSINVTIFEKHPTDLFGREVATSGPYTNVVQGVATSEVVLSQNQTGYIIVLATHEKNIAGEFTATLYSDRPVNVRNDR</sequence>
<dbReference type="RefSeq" id="XP_058337367.1">
    <property type="nucleotide sequence ID" value="XM_058491879.1"/>
</dbReference>
<dbReference type="Pfam" id="PF00648">
    <property type="entry name" value="Peptidase_C2"/>
    <property type="match status" value="1"/>
</dbReference>
<dbReference type="InterPro" id="IPR001300">
    <property type="entry name" value="Peptidase_C2_calpain_cat"/>
</dbReference>
<dbReference type="InterPro" id="IPR022684">
    <property type="entry name" value="Calpain_cysteine_protease"/>
</dbReference>
<dbReference type="GO" id="GO:0004198">
    <property type="term" value="F:calcium-dependent cysteine-type endopeptidase activity"/>
    <property type="evidence" value="ECO:0007669"/>
    <property type="project" value="InterPro"/>
</dbReference>
<evidence type="ECO:0000256" key="5">
    <source>
        <dbReference type="PIRSR" id="PIRSR622684-1"/>
    </source>
</evidence>
<protein>
    <recommendedName>
        <fullName evidence="8">Calpain catalytic domain-containing protein</fullName>
    </recommendedName>
</protein>
<evidence type="ECO:0000256" key="3">
    <source>
        <dbReference type="ARBA" id="ARBA00022801"/>
    </source>
</evidence>
<name>A0AAD7USP5_9FUNG</name>
<keyword evidence="3 6" id="KW-0378">Hydrolase</keyword>
<dbReference type="GeneID" id="83219317"/>
<evidence type="ECO:0000313" key="9">
    <source>
        <dbReference type="EMBL" id="KAJ8652453.1"/>
    </source>
</evidence>
<dbReference type="PRINTS" id="PR00704">
    <property type="entry name" value="CALPAIN"/>
</dbReference>
<comment type="similarity">
    <text evidence="1">Belongs to the peptidase C2 family. PalB/RIM13 subfamily.</text>
</comment>
<dbReference type="InterPro" id="IPR038765">
    <property type="entry name" value="Papain-like_cys_pep_sf"/>
</dbReference>
<keyword evidence="10" id="KW-1185">Reference proteome</keyword>
<dbReference type="AlphaFoldDB" id="A0AAD7USP5"/>
<dbReference type="SUPFAM" id="SSF49758">
    <property type="entry name" value="Calpain large subunit, middle domain (domain III)"/>
    <property type="match status" value="3"/>
</dbReference>
<evidence type="ECO:0000256" key="1">
    <source>
        <dbReference type="ARBA" id="ARBA00010193"/>
    </source>
</evidence>
<dbReference type="EMBL" id="JARTCD010000104">
    <property type="protein sequence ID" value="KAJ8652453.1"/>
    <property type="molecule type" value="Genomic_DNA"/>
</dbReference>
<dbReference type="SMART" id="SM00230">
    <property type="entry name" value="CysPc"/>
    <property type="match status" value="1"/>
</dbReference>
<feature type="compositionally biased region" description="Low complexity" evidence="7">
    <location>
        <begin position="240"/>
        <end position="253"/>
    </location>
</feature>
<evidence type="ECO:0000256" key="2">
    <source>
        <dbReference type="ARBA" id="ARBA00022670"/>
    </source>
</evidence>
<keyword evidence="4 6" id="KW-0788">Thiol protease</keyword>
<dbReference type="SUPFAM" id="SSF116846">
    <property type="entry name" value="MIT domain"/>
    <property type="match status" value="2"/>
</dbReference>
<accession>A0AAD7USP5</accession>
<dbReference type="InterPro" id="IPR036213">
    <property type="entry name" value="Calpain_III_sf"/>
</dbReference>
<dbReference type="InterPro" id="IPR051297">
    <property type="entry name" value="PalB/RIM13"/>
</dbReference>
<gene>
    <name evidence="9" type="ORF">O0I10_011920</name>
</gene>
<dbReference type="CDD" id="cd00044">
    <property type="entry name" value="CysPc"/>
    <property type="match status" value="1"/>
</dbReference>
<dbReference type="InterPro" id="IPR036181">
    <property type="entry name" value="MIT_dom_sf"/>
</dbReference>
<dbReference type="Gene3D" id="1.20.58.80">
    <property type="entry name" value="Phosphotransferase system, lactose/cellobiose-type IIA subunit"/>
    <property type="match status" value="2"/>
</dbReference>
<evidence type="ECO:0000313" key="10">
    <source>
        <dbReference type="Proteomes" id="UP001234581"/>
    </source>
</evidence>
<evidence type="ECO:0000256" key="6">
    <source>
        <dbReference type="PROSITE-ProRule" id="PRU00239"/>
    </source>
</evidence>
<dbReference type="Gene3D" id="2.60.120.380">
    <property type="match status" value="3"/>
</dbReference>
<dbReference type="PROSITE" id="PS50203">
    <property type="entry name" value="CALPAIN_CAT"/>
    <property type="match status" value="1"/>
</dbReference>
<evidence type="ECO:0000256" key="7">
    <source>
        <dbReference type="SAM" id="MobiDB-lite"/>
    </source>
</evidence>
<organism evidence="9 10">
    <name type="scientific">Lichtheimia ornata</name>
    <dbReference type="NCBI Taxonomy" id="688661"/>
    <lineage>
        <taxon>Eukaryota</taxon>
        <taxon>Fungi</taxon>
        <taxon>Fungi incertae sedis</taxon>
        <taxon>Mucoromycota</taxon>
        <taxon>Mucoromycotina</taxon>
        <taxon>Mucoromycetes</taxon>
        <taxon>Mucorales</taxon>
        <taxon>Lichtheimiaceae</taxon>
        <taxon>Lichtheimia</taxon>
    </lineage>
</organism>
<feature type="active site" evidence="5 6">
    <location>
        <position position="373"/>
    </location>
</feature>
<keyword evidence="2 6" id="KW-0645">Protease</keyword>
<feature type="active site" evidence="5 6">
    <location>
        <position position="535"/>
    </location>
</feature>